<organism evidence="2 3">
    <name type="scientific">Candidatus Electrothrix aarhusensis</name>
    <dbReference type="NCBI Taxonomy" id="1859131"/>
    <lineage>
        <taxon>Bacteria</taxon>
        <taxon>Pseudomonadati</taxon>
        <taxon>Thermodesulfobacteriota</taxon>
        <taxon>Desulfobulbia</taxon>
        <taxon>Desulfobulbales</taxon>
        <taxon>Desulfobulbaceae</taxon>
        <taxon>Candidatus Electrothrix</taxon>
    </lineage>
</organism>
<feature type="transmembrane region" description="Helical" evidence="1">
    <location>
        <begin position="118"/>
        <end position="146"/>
    </location>
</feature>
<evidence type="ECO:0000256" key="1">
    <source>
        <dbReference type="SAM" id="Phobius"/>
    </source>
</evidence>
<feature type="transmembrane region" description="Helical" evidence="1">
    <location>
        <begin position="78"/>
        <end position="98"/>
    </location>
</feature>
<evidence type="ECO:0000313" key="3">
    <source>
        <dbReference type="Proteomes" id="UP000287853"/>
    </source>
</evidence>
<keyword evidence="1" id="KW-1133">Transmembrane helix</keyword>
<gene>
    <name evidence="2" type="ORF">H206_05321</name>
</gene>
<name>A0A444J4Y0_9BACT</name>
<accession>A0A444J4Y0</accession>
<dbReference type="EMBL" id="MTKO01000006">
    <property type="protein sequence ID" value="RWX48145.1"/>
    <property type="molecule type" value="Genomic_DNA"/>
</dbReference>
<reference evidence="2 3" key="1">
    <citation type="submission" date="2017-01" db="EMBL/GenBank/DDBJ databases">
        <title>The cable genome- insights into the physiology and evolution of filamentous bacteria capable of sulfide oxidation via long distance electron transfer.</title>
        <authorList>
            <person name="Schreiber L."/>
            <person name="Bjerg J.T."/>
            <person name="Boggild A."/>
            <person name="Van De Vossenberg J."/>
            <person name="Meysman F."/>
            <person name="Nielsen L.P."/>
            <person name="Schramm A."/>
            <person name="Kjeldsen K.U."/>
        </authorList>
    </citation>
    <scope>NUCLEOTIDE SEQUENCE [LARGE SCALE GENOMIC DNA]</scope>
    <source>
        <strain evidence="2">MCF</strain>
    </source>
</reference>
<dbReference type="AlphaFoldDB" id="A0A444J4Y0"/>
<keyword evidence="1" id="KW-0812">Transmembrane</keyword>
<sequence length="181" mass="21169">MKKRMDEINLLKSFSHFEGNIKKGELIHDSERMNKFSETELIKNNLMKLRIESEELINKFKSISNVNPINFKLNSIRFSIIALSIGFVATVIYPLHFMPLEELKIGHPPSIGFSLKLIYLHLFSLKGTLLIIFTLIIGSIFGYFYYMAKKIEKKYADLSNSMEESWLDVEKYCNEFKQLEN</sequence>
<evidence type="ECO:0000313" key="2">
    <source>
        <dbReference type="EMBL" id="RWX48145.1"/>
    </source>
</evidence>
<keyword evidence="3" id="KW-1185">Reference proteome</keyword>
<dbReference type="Proteomes" id="UP000287853">
    <property type="component" value="Unassembled WGS sequence"/>
</dbReference>
<proteinExistence type="predicted"/>
<keyword evidence="1" id="KW-0472">Membrane</keyword>
<comment type="caution">
    <text evidence="2">The sequence shown here is derived from an EMBL/GenBank/DDBJ whole genome shotgun (WGS) entry which is preliminary data.</text>
</comment>
<protein>
    <submittedName>
        <fullName evidence="2">Uncharacterized protein</fullName>
    </submittedName>
</protein>